<dbReference type="RefSeq" id="XP_023621866.1">
    <property type="nucleotide sequence ID" value="XM_023766098.1"/>
</dbReference>
<proteinExistence type="predicted"/>
<dbReference type="Proteomes" id="UP000225277">
    <property type="component" value="Unassembled WGS sequence"/>
</dbReference>
<dbReference type="GeneID" id="35606825"/>
<dbReference type="EMBL" id="FJUY01000001">
    <property type="protein sequence ID" value="CZT14969.1"/>
    <property type="molecule type" value="Genomic_DNA"/>
</dbReference>
<gene>
    <name evidence="1" type="ORF">RCC_12272</name>
</gene>
<evidence type="ECO:0000313" key="2">
    <source>
        <dbReference type="Proteomes" id="UP000225277"/>
    </source>
</evidence>
<accession>A0A2D3V0E0</accession>
<keyword evidence="2" id="KW-1185">Reference proteome</keyword>
<protein>
    <submittedName>
        <fullName evidence="1">Uncharacterized protein</fullName>
    </submittedName>
</protein>
<name>A0A2D3V0E0_9PEZI</name>
<organism evidence="1 2">
    <name type="scientific">Ramularia collo-cygni</name>
    <dbReference type="NCBI Taxonomy" id="112498"/>
    <lineage>
        <taxon>Eukaryota</taxon>
        <taxon>Fungi</taxon>
        <taxon>Dikarya</taxon>
        <taxon>Ascomycota</taxon>
        <taxon>Pezizomycotina</taxon>
        <taxon>Dothideomycetes</taxon>
        <taxon>Dothideomycetidae</taxon>
        <taxon>Mycosphaerellales</taxon>
        <taxon>Mycosphaerellaceae</taxon>
        <taxon>Ramularia</taxon>
    </lineage>
</organism>
<dbReference type="AlphaFoldDB" id="A0A2D3V0E0"/>
<reference evidence="1 2" key="1">
    <citation type="submission" date="2016-03" db="EMBL/GenBank/DDBJ databases">
        <authorList>
            <person name="Ploux O."/>
        </authorList>
    </citation>
    <scope>NUCLEOTIDE SEQUENCE [LARGE SCALE GENOMIC DNA]</scope>
    <source>
        <strain evidence="1 2">URUG2</strain>
    </source>
</reference>
<evidence type="ECO:0000313" key="1">
    <source>
        <dbReference type="EMBL" id="CZT14969.1"/>
    </source>
</evidence>
<sequence length="187" mass="21462">MRLVLTMPDPFRVLQPPRRLWMLFYPVRTATVLLANLEEGCRHSRKIASERGCLAIRNDVRCTEPLHLFLRSHSAFGRSAIQWSLVDRPFSGAWRSVQFCICLAGEWFKWNCQVLAVGGPLVCWSFLRHCQIASDPRSCVLLELIRLHNARRSTRSGCWPNRHSLALSLHFDDLTTALKHATLNTVL</sequence>